<gene>
    <name evidence="1" type="ORF">GDO78_020500</name>
</gene>
<keyword evidence="2" id="KW-1185">Reference proteome</keyword>
<name>A0A8J6E8H6_ELECQ</name>
<evidence type="ECO:0000313" key="1">
    <source>
        <dbReference type="EMBL" id="KAG9464094.1"/>
    </source>
</evidence>
<comment type="caution">
    <text evidence="1">The sequence shown here is derived from an EMBL/GenBank/DDBJ whole genome shotgun (WGS) entry which is preliminary data.</text>
</comment>
<protein>
    <submittedName>
        <fullName evidence="1">Uncharacterized protein</fullName>
    </submittedName>
</protein>
<sequence length="91" mass="9668">MPCALSKRSTAAAENHPQVVCYQPNTLSICAEASVINVSSCTTCQTGITNITGSAHSGKLPKSNYCSPGILCTFWLHPEDRPARDTATVRS</sequence>
<evidence type="ECO:0000313" key="2">
    <source>
        <dbReference type="Proteomes" id="UP000770717"/>
    </source>
</evidence>
<proteinExistence type="predicted"/>
<reference evidence="1" key="1">
    <citation type="thesis" date="2020" institute="ProQuest LLC" country="789 East Eisenhower Parkway, Ann Arbor, MI, USA">
        <title>Comparative Genomics and Chromosome Evolution.</title>
        <authorList>
            <person name="Mudd A.B."/>
        </authorList>
    </citation>
    <scope>NUCLEOTIDE SEQUENCE</scope>
    <source>
        <strain evidence="1">HN-11 Male</strain>
        <tissue evidence="1">Kidney and liver</tissue>
    </source>
</reference>
<organism evidence="1 2">
    <name type="scientific">Eleutherodactylus coqui</name>
    <name type="common">Puerto Rican coqui</name>
    <dbReference type="NCBI Taxonomy" id="57060"/>
    <lineage>
        <taxon>Eukaryota</taxon>
        <taxon>Metazoa</taxon>
        <taxon>Chordata</taxon>
        <taxon>Craniata</taxon>
        <taxon>Vertebrata</taxon>
        <taxon>Euteleostomi</taxon>
        <taxon>Amphibia</taxon>
        <taxon>Batrachia</taxon>
        <taxon>Anura</taxon>
        <taxon>Neobatrachia</taxon>
        <taxon>Hyloidea</taxon>
        <taxon>Eleutherodactylidae</taxon>
        <taxon>Eleutherodactylinae</taxon>
        <taxon>Eleutherodactylus</taxon>
        <taxon>Eleutherodactylus</taxon>
    </lineage>
</organism>
<dbReference type="EMBL" id="WNTK01005112">
    <property type="protein sequence ID" value="KAG9464094.1"/>
    <property type="molecule type" value="Genomic_DNA"/>
</dbReference>
<dbReference type="AlphaFoldDB" id="A0A8J6E8H6"/>
<accession>A0A8J6E8H6</accession>
<dbReference type="Proteomes" id="UP000770717">
    <property type="component" value="Unassembled WGS sequence"/>
</dbReference>